<dbReference type="SMART" id="SM01007">
    <property type="entry name" value="Aldolase_II"/>
    <property type="match status" value="1"/>
</dbReference>
<dbReference type="InterPro" id="IPR036409">
    <property type="entry name" value="Aldolase_II/adducin_N_sf"/>
</dbReference>
<dbReference type="InterPro" id="IPR050197">
    <property type="entry name" value="Aldolase_class_II_sugar_metab"/>
</dbReference>
<reference evidence="4 5" key="1">
    <citation type="submission" date="2018-06" db="EMBL/GenBank/DDBJ databases">
        <title>Marinomonas sp. YLB-05 draft genome sequence.</title>
        <authorList>
            <person name="Yu L."/>
            <person name="Tang X."/>
        </authorList>
    </citation>
    <scope>NUCLEOTIDE SEQUENCE [LARGE SCALE GENOMIC DNA]</scope>
    <source>
        <strain evidence="4 5">YLB-05</strain>
    </source>
</reference>
<keyword evidence="5" id="KW-1185">Reference proteome</keyword>
<sequence length="246" mass="27572">MHNTILESLIDDLVTANLILFNEGVLDAFGHVSVRNPYNRGHFFLARNMAPGLVTKEDILEFDLDGEVVNNDPRKVYLERYIHSEIYRERDDVEAIVHSHSHSVVPFSVVKSAPLKPMCHMSGFMGTHVPIFEIRDVAGDETNMLITSQELGSSLTQSLGENTLVLMRGHGSTVVAPSLKQAVYRAVYVEVNARLQIEASRLGPIEFLSEGEAHATQVTNEGQVDRPWNLWKTRAIKAQKSWLPEV</sequence>
<feature type="domain" description="Class II aldolase/adducin N-terminal" evidence="3">
    <location>
        <begin position="11"/>
        <end position="197"/>
    </location>
</feature>
<dbReference type="OrthoDB" id="5500703at2"/>
<dbReference type="PANTHER" id="PTHR22789:SF0">
    <property type="entry name" value="3-OXO-TETRONATE 4-PHOSPHATE DECARBOXYLASE-RELATED"/>
    <property type="match status" value="1"/>
</dbReference>
<evidence type="ECO:0000256" key="1">
    <source>
        <dbReference type="ARBA" id="ARBA00022723"/>
    </source>
</evidence>
<evidence type="ECO:0000256" key="2">
    <source>
        <dbReference type="ARBA" id="ARBA00023239"/>
    </source>
</evidence>
<keyword evidence="2" id="KW-0456">Lyase</keyword>
<dbReference type="GO" id="GO:0005829">
    <property type="term" value="C:cytosol"/>
    <property type="evidence" value="ECO:0007669"/>
    <property type="project" value="TreeGrafter"/>
</dbReference>
<dbReference type="GO" id="GO:0046872">
    <property type="term" value="F:metal ion binding"/>
    <property type="evidence" value="ECO:0007669"/>
    <property type="project" value="UniProtKB-KW"/>
</dbReference>
<dbReference type="InterPro" id="IPR001303">
    <property type="entry name" value="Aldolase_II/adducin_N"/>
</dbReference>
<proteinExistence type="predicted"/>
<dbReference type="EMBL" id="QKRA01000021">
    <property type="protein sequence ID" value="RDL42586.1"/>
    <property type="molecule type" value="Genomic_DNA"/>
</dbReference>
<dbReference type="GO" id="GO:0019323">
    <property type="term" value="P:pentose catabolic process"/>
    <property type="evidence" value="ECO:0007669"/>
    <property type="project" value="TreeGrafter"/>
</dbReference>
<evidence type="ECO:0000313" key="5">
    <source>
        <dbReference type="Proteomes" id="UP000254326"/>
    </source>
</evidence>
<evidence type="ECO:0000259" key="3">
    <source>
        <dbReference type="SMART" id="SM01007"/>
    </source>
</evidence>
<dbReference type="GO" id="GO:0016832">
    <property type="term" value="F:aldehyde-lyase activity"/>
    <property type="evidence" value="ECO:0007669"/>
    <property type="project" value="TreeGrafter"/>
</dbReference>
<accession>A0A370U487</accession>
<organism evidence="4 5">
    <name type="scientific">Marinomonas piezotolerans</name>
    <dbReference type="NCBI Taxonomy" id="2213058"/>
    <lineage>
        <taxon>Bacteria</taxon>
        <taxon>Pseudomonadati</taxon>
        <taxon>Pseudomonadota</taxon>
        <taxon>Gammaproteobacteria</taxon>
        <taxon>Oceanospirillales</taxon>
        <taxon>Oceanospirillaceae</taxon>
        <taxon>Marinomonas</taxon>
    </lineage>
</organism>
<comment type="caution">
    <text evidence="4">The sequence shown here is derived from an EMBL/GenBank/DDBJ whole genome shotgun (WGS) entry which is preliminary data.</text>
</comment>
<dbReference type="Pfam" id="PF00596">
    <property type="entry name" value="Aldolase_II"/>
    <property type="match status" value="1"/>
</dbReference>
<name>A0A370U487_9GAMM</name>
<evidence type="ECO:0000313" key="4">
    <source>
        <dbReference type="EMBL" id="RDL42586.1"/>
    </source>
</evidence>
<dbReference type="Proteomes" id="UP000254326">
    <property type="component" value="Unassembled WGS sequence"/>
</dbReference>
<dbReference type="Gene3D" id="3.40.225.10">
    <property type="entry name" value="Class II aldolase/adducin N-terminal domain"/>
    <property type="match status" value="1"/>
</dbReference>
<protein>
    <submittedName>
        <fullName evidence="4">Class II aldolase/adducin family protein</fullName>
    </submittedName>
</protein>
<dbReference type="SUPFAM" id="SSF53639">
    <property type="entry name" value="AraD/HMP-PK domain-like"/>
    <property type="match status" value="1"/>
</dbReference>
<dbReference type="AlphaFoldDB" id="A0A370U487"/>
<keyword evidence="1" id="KW-0479">Metal-binding</keyword>
<dbReference type="RefSeq" id="WP_115469678.1">
    <property type="nucleotide sequence ID" value="NZ_QKRA01000021.1"/>
</dbReference>
<gene>
    <name evidence="4" type="ORF">DN730_18890</name>
</gene>
<dbReference type="PANTHER" id="PTHR22789">
    <property type="entry name" value="FUCULOSE PHOSPHATE ALDOLASE"/>
    <property type="match status" value="1"/>
</dbReference>